<keyword evidence="7" id="KW-0808">Transferase</keyword>
<evidence type="ECO:0000256" key="1">
    <source>
        <dbReference type="ARBA" id="ARBA00001933"/>
    </source>
</evidence>
<dbReference type="EMBL" id="CP060490">
    <property type="protein sequence ID" value="QNL44049.1"/>
    <property type="molecule type" value="Genomic_DNA"/>
</dbReference>
<dbReference type="PANTHER" id="PTHR48097:SF9">
    <property type="entry name" value="L-THREONINE ALDOLASE"/>
    <property type="match status" value="1"/>
</dbReference>
<gene>
    <name evidence="7" type="ORF">H8790_11445</name>
</gene>
<dbReference type="SUPFAM" id="SSF53383">
    <property type="entry name" value="PLP-dependent transferases"/>
    <property type="match status" value="1"/>
</dbReference>
<dbReference type="Gene3D" id="3.40.640.10">
    <property type="entry name" value="Type I PLP-dependent aspartate aminotransferase-like (Major domain)"/>
    <property type="match status" value="1"/>
</dbReference>
<feature type="modified residue" description="N6-(pyridoxal phosphate)lysine" evidence="5">
    <location>
        <position position="202"/>
    </location>
</feature>
<organism evidence="7 8">
    <name type="scientific">Oscillibacter hominis</name>
    <dbReference type="NCBI Taxonomy" id="2763056"/>
    <lineage>
        <taxon>Bacteria</taxon>
        <taxon>Bacillati</taxon>
        <taxon>Bacillota</taxon>
        <taxon>Clostridia</taxon>
        <taxon>Eubacteriales</taxon>
        <taxon>Oscillospiraceae</taxon>
        <taxon>Oscillibacter</taxon>
    </lineage>
</organism>
<sequence length="346" mass="37605">MKTIDLRSDTVTLPTREMLEYMISVPLGDDGRAKGSKGEDPTAAEAEAYVAKVFGKEDALYVPSGSMGNMVCVATHCKRGEKAVTAVNMHMYKAEKGIFSPDLCGIVPVCLPHTKGVYDLKELEKTLKGGDIKLVCLENTYNFEGGCVISREDIEKILKLCKQYGAATHMDGARVFNAASALGISVAELTEGVDSVQFCVSKGLSAPIGSFLVGSREFIEKARATRKLMGGQLRQVGLLAGAGMYAVQHLSERVAHDNARARKLAEGIQDAKDISIDLSTVQTNIVKVDLHGALKGKDWLRALEEEAHVRAHYITDDSIRLVTYRGISDEDIDEAIVRIRNFCAAH</sequence>
<evidence type="ECO:0000313" key="8">
    <source>
        <dbReference type="Proteomes" id="UP000515960"/>
    </source>
</evidence>
<dbReference type="NCBIfam" id="NF041359">
    <property type="entry name" value="GntG_guanitoxin"/>
    <property type="match status" value="1"/>
</dbReference>
<dbReference type="Proteomes" id="UP000515960">
    <property type="component" value="Chromosome"/>
</dbReference>
<dbReference type="InterPro" id="IPR001597">
    <property type="entry name" value="ArAA_b-elim_lyase/Thr_aldolase"/>
</dbReference>
<comment type="similarity">
    <text evidence="2">Belongs to the threonine aldolase family.</text>
</comment>
<dbReference type="GO" id="GO:0008483">
    <property type="term" value="F:transaminase activity"/>
    <property type="evidence" value="ECO:0007669"/>
    <property type="project" value="UniProtKB-KW"/>
</dbReference>
<evidence type="ECO:0000259" key="6">
    <source>
        <dbReference type="Pfam" id="PF01212"/>
    </source>
</evidence>
<dbReference type="Gene3D" id="3.90.1150.10">
    <property type="entry name" value="Aspartate Aminotransferase, domain 1"/>
    <property type="match status" value="1"/>
</dbReference>
<keyword evidence="3" id="KW-0663">Pyridoxal phosphate</keyword>
<dbReference type="InterPro" id="IPR015424">
    <property type="entry name" value="PyrdxlP-dep_Trfase"/>
</dbReference>
<dbReference type="RefSeq" id="WP_187332634.1">
    <property type="nucleotide sequence ID" value="NZ_CP060490.1"/>
</dbReference>
<evidence type="ECO:0000256" key="5">
    <source>
        <dbReference type="PIRSR" id="PIRSR017617-1"/>
    </source>
</evidence>
<dbReference type="GO" id="GO:0006567">
    <property type="term" value="P:L-threonine catabolic process"/>
    <property type="evidence" value="ECO:0007669"/>
    <property type="project" value="TreeGrafter"/>
</dbReference>
<keyword evidence="7" id="KW-0032">Aminotransferase</keyword>
<dbReference type="KEGG" id="ohi:H8790_11445"/>
<proteinExistence type="inferred from homology"/>
<reference evidence="7 8" key="1">
    <citation type="submission" date="2020-08" db="EMBL/GenBank/DDBJ databases">
        <authorList>
            <person name="Liu C."/>
            <person name="Sun Q."/>
        </authorList>
    </citation>
    <scope>NUCLEOTIDE SEQUENCE [LARGE SCALE GENOMIC DNA]</scope>
    <source>
        <strain evidence="7 8">NSJ-62</strain>
    </source>
</reference>
<accession>A0A7G9B3B8</accession>
<dbReference type="PANTHER" id="PTHR48097">
    <property type="entry name" value="L-THREONINE ALDOLASE-RELATED"/>
    <property type="match status" value="1"/>
</dbReference>
<keyword evidence="4" id="KW-0456">Lyase</keyword>
<dbReference type="GO" id="GO:0005829">
    <property type="term" value="C:cytosol"/>
    <property type="evidence" value="ECO:0007669"/>
    <property type="project" value="TreeGrafter"/>
</dbReference>
<dbReference type="InterPro" id="IPR015422">
    <property type="entry name" value="PyrdxlP-dep_Trfase_small"/>
</dbReference>
<dbReference type="GO" id="GO:0006545">
    <property type="term" value="P:glycine biosynthetic process"/>
    <property type="evidence" value="ECO:0007669"/>
    <property type="project" value="TreeGrafter"/>
</dbReference>
<dbReference type="AlphaFoldDB" id="A0A7G9B3B8"/>
<feature type="domain" description="Aromatic amino acid beta-eliminating lyase/threonine aldolase" evidence="6">
    <location>
        <begin position="5"/>
        <end position="289"/>
    </location>
</feature>
<evidence type="ECO:0000256" key="4">
    <source>
        <dbReference type="ARBA" id="ARBA00023239"/>
    </source>
</evidence>
<evidence type="ECO:0000256" key="3">
    <source>
        <dbReference type="ARBA" id="ARBA00022898"/>
    </source>
</evidence>
<comment type="cofactor">
    <cofactor evidence="1">
        <name>pyridoxal 5'-phosphate</name>
        <dbReference type="ChEBI" id="CHEBI:597326"/>
    </cofactor>
</comment>
<dbReference type="PIRSF" id="PIRSF017617">
    <property type="entry name" value="Thr_aldolase"/>
    <property type="match status" value="1"/>
</dbReference>
<evidence type="ECO:0000256" key="2">
    <source>
        <dbReference type="ARBA" id="ARBA00006966"/>
    </source>
</evidence>
<name>A0A7G9B3B8_9FIRM</name>
<evidence type="ECO:0000313" key="7">
    <source>
        <dbReference type="EMBL" id="QNL44049.1"/>
    </source>
</evidence>
<dbReference type="InterPro" id="IPR015421">
    <property type="entry name" value="PyrdxlP-dep_Trfase_major"/>
</dbReference>
<dbReference type="InterPro" id="IPR023603">
    <property type="entry name" value="Low_specificity_L-TA-like"/>
</dbReference>
<dbReference type="FunFam" id="3.40.640.10:FF:000030">
    <property type="entry name" value="Low-specificity L-threonine aldolase"/>
    <property type="match status" value="1"/>
</dbReference>
<protein>
    <submittedName>
        <fullName evidence="7">Aminotransferase class I/II-fold pyridoxal phosphate-dependent enzyme</fullName>
    </submittedName>
</protein>
<dbReference type="Pfam" id="PF01212">
    <property type="entry name" value="Beta_elim_lyase"/>
    <property type="match status" value="1"/>
</dbReference>
<keyword evidence="8" id="KW-1185">Reference proteome</keyword>
<dbReference type="GO" id="GO:0008732">
    <property type="term" value="F:L-allo-threonine aldolase activity"/>
    <property type="evidence" value="ECO:0007669"/>
    <property type="project" value="TreeGrafter"/>
</dbReference>